<dbReference type="PRINTS" id="PR00081">
    <property type="entry name" value="GDHRDH"/>
</dbReference>
<dbReference type="EMBL" id="ML995482">
    <property type="protein sequence ID" value="KAF2143511.1"/>
    <property type="molecule type" value="Genomic_DNA"/>
</dbReference>
<name>A0A6A6BLT3_9PEZI</name>
<organism evidence="4 5">
    <name type="scientific">Aplosporella prunicola CBS 121167</name>
    <dbReference type="NCBI Taxonomy" id="1176127"/>
    <lineage>
        <taxon>Eukaryota</taxon>
        <taxon>Fungi</taxon>
        <taxon>Dikarya</taxon>
        <taxon>Ascomycota</taxon>
        <taxon>Pezizomycotina</taxon>
        <taxon>Dothideomycetes</taxon>
        <taxon>Dothideomycetes incertae sedis</taxon>
        <taxon>Botryosphaeriales</taxon>
        <taxon>Aplosporellaceae</taxon>
        <taxon>Aplosporella</taxon>
    </lineage>
</organism>
<dbReference type="GeneID" id="54301582"/>
<proteinExistence type="inferred from homology"/>
<accession>A0A6A6BLT3</accession>
<dbReference type="GO" id="GO:0005737">
    <property type="term" value="C:cytoplasm"/>
    <property type="evidence" value="ECO:0007669"/>
    <property type="project" value="TreeGrafter"/>
</dbReference>
<reference evidence="4" key="1">
    <citation type="journal article" date="2020" name="Stud. Mycol.">
        <title>101 Dothideomycetes genomes: a test case for predicting lifestyles and emergence of pathogens.</title>
        <authorList>
            <person name="Haridas S."/>
            <person name="Albert R."/>
            <person name="Binder M."/>
            <person name="Bloem J."/>
            <person name="Labutti K."/>
            <person name="Salamov A."/>
            <person name="Andreopoulos B."/>
            <person name="Baker S."/>
            <person name="Barry K."/>
            <person name="Bills G."/>
            <person name="Bluhm B."/>
            <person name="Cannon C."/>
            <person name="Castanera R."/>
            <person name="Culley D."/>
            <person name="Daum C."/>
            <person name="Ezra D."/>
            <person name="Gonzalez J."/>
            <person name="Henrissat B."/>
            <person name="Kuo A."/>
            <person name="Liang C."/>
            <person name="Lipzen A."/>
            <person name="Lutzoni F."/>
            <person name="Magnuson J."/>
            <person name="Mondo S."/>
            <person name="Nolan M."/>
            <person name="Ohm R."/>
            <person name="Pangilinan J."/>
            <person name="Park H.-J."/>
            <person name="Ramirez L."/>
            <person name="Alfaro M."/>
            <person name="Sun H."/>
            <person name="Tritt A."/>
            <person name="Yoshinaga Y."/>
            <person name="Zwiers L.-H."/>
            <person name="Turgeon B."/>
            <person name="Goodwin S."/>
            <person name="Spatafora J."/>
            <person name="Crous P."/>
            <person name="Grigoriev I."/>
        </authorList>
    </citation>
    <scope>NUCLEOTIDE SEQUENCE</scope>
    <source>
        <strain evidence="4">CBS 121167</strain>
    </source>
</reference>
<dbReference type="CDD" id="cd05325">
    <property type="entry name" value="carb_red_sniffer_like_SDR_c"/>
    <property type="match status" value="1"/>
</dbReference>
<evidence type="ECO:0000256" key="1">
    <source>
        <dbReference type="ARBA" id="ARBA00006484"/>
    </source>
</evidence>
<dbReference type="InterPro" id="IPR002347">
    <property type="entry name" value="SDR_fam"/>
</dbReference>
<dbReference type="Pfam" id="PF00106">
    <property type="entry name" value="adh_short"/>
    <property type="match status" value="1"/>
</dbReference>
<keyword evidence="5" id="KW-1185">Reference proteome</keyword>
<evidence type="ECO:0000313" key="4">
    <source>
        <dbReference type="EMBL" id="KAF2143511.1"/>
    </source>
</evidence>
<protein>
    <recommendedName>
        <fullName evidence="6">NAD(P)-binding protein</fullName>
    </recommendedName>
</protein>
<sequence length="253" mass="27055">MSSTNPNNVVYLITGANRGIGRAFVEAYLSRPSTTVVAGVRDPAHATAQSLSQLSKGASSELIVERIDASDDSSAPAAMEQLARKHGIVKLDVVIANAGVSRSYPRVAEVAIDELDYHVRINGYGTLRLFQATLPAMDRAASPKFVAVSSSASSIGGMDLQPFPNAAYGPSKALLNYLTRKMHFEHENIIVFPVDPGWVKTDMSNDAAAILGLAEAEMTPKESVDGLVRVIDGASREETSGRFLLYTGEASQW</sequence>
<evidence type="ECO:0000313" key="5">
    <source>
        <dbReference type="Proteomes" id="UP000799438"/>
    </source>
</evidence>
<gene>
    <name evidence="4" type="ORF">K452DRAFT_317636</name>
</gene>
<dbReference type="PANTHER" id="PTHR43544">
    <property type="entry name" value="SHORT-CHAIN DEHYDROGENASE/REDUCTASE"/>
    <property type="match status" value="1"/>
</dbReference>
<evidence type="ECO:0000256" key="3">
    <source>
        <dbReference type="ARBA" id="ARBA00023002"/>
    </source>
</evidence>
<dbReference type="AlphaFoldDB" id="A0A6A6BLT3"/>
<dbReference type="GO" id="GO:0016491">
    <property type="term" value="F:oxidoreductase activity"/>
    <property type="evidence" value="ECO:0007669"/>
    <property type="project" value="UniProtKB-KW"/>
</dbReference>
<dbReference type="SUPFAM" id="SSF51735">
    <property type="entry name" value="NAD(P)-binding Rossmann-fold domains"/>
    <property type="match status" value="1"/>
</dbReference>
<comment type="similarity">
    <text evidence="1">Belongs to the short-chain dehydrogenases/reductases (SDR) family.</text>
</comment>
<keyword evidence="3" id="KW-0560">Oxidoreductase</keyword>
<dbReference type="RefSeq" id="XP_033399223.1">
    <property type="nucleotide sequence ID" value="XM_033544086.1"/>
</dbReference>
<dbReference type="InterPro" id="IPR036291">
    <property type="entry name" value="NAD(P)-bd_dom_sf"/>
</dbReference>
<dbReference type="OrthoDB" id="9876299at2759"/>
<keyword evidence="2" id="KW-0521">NADP</keyword>
<dbReference type="Proteomes" id="UP000799438">
    <property type="component" value="Unassembled WGS sequence"/>
</dbReference>
<evidence type="ECO:0008006" key="6">
    <source>
        <dbReference type="Google" id="ProtNLM"/>
    </source>
</evidence>
<evidence type="ECO:0000256" key="2">
    <source>
        <dbReference type="ARBA" id="ARBA00022857"/>
    </source>
</evidence>
<dbReference type="Gene3D" id="3.40.50.720">
    <property type="entry name" value="NAD(P)-binding Rossmann-like Domain"/>
    <property type="match status" value="1"/>
</dbReference>
<dbReference type="PANTHER" id="PTHR43544:SF7">
    <property type="entry name" value="NADB-LER2"/>
    <property type="match status" value="1"/>
</dbReference>
<dbReference type="InterPro" id="IPR051468">
    <property type="entry name" value="Fungal_SecMetab_SDRs"/>
</dbReference>